<gene>
    <name evidence="1" type="ORF">LMG26411_07616</name>
</gene>
<reference evidence="1 2" key="1">
    <citation type="submission" date="2021-03" db="EMBL/GenBank/DDBJ databases">
        <authorList>
            <person name="Peeters C."/>
        </authorList>
    </citation>
    <scope>NUCLEOTIDE SEQUENCE [LARGE SCALE GENOMIC DNA]</scope>
    <source>
        <strain evidence="1 2">LMG 26411</strain>
    </source>
</reference>
<proteinExistence type="predicted"/>
<accession>A0ABM8TVC6</accession>
<dbReference type="EMBL" id="CAJPVI010000085">
    <property type="protein sequence ID" value="CAG2160610.1"/>
    <property type="molecule type" value="Genomic_DNA"/>
</dbReference>
<organism evidence="1 2">
    <name type="scientific">Cupriavidus numazuensis</name>
    <dbReference type="NCBI Taxonomy" id="221992"/>
    <lineage>
        <taxon>Bacteria</taxon>
        <taxon>Pseudomonadati</taxon>
        <taxon>Pseudomonadota</taxon>
        <taxon>Betaproteobacteria</taxon>
        <taxon>Burkholderiales</taxon>
        <taxon>Burkholderiaceae</taxon>
        <taxon>Cupriavidus</taxon>
    </lineage>
</organism>
<name>A0ABM8TVC6_9BURK</name>
<keyword evidence="2" id="KW-1185">Reference proteome</keyword>
<dbReference type="RefSeq" id="WP_211958357.1">
    <property type="nucleotide sequence ID" value="NZ_CAJPVI010000085.1"/>
</dbReference>
<protein>
    <recommendedName>
        <fullName evidence="3">Transposase</fullName>
    </recommendedName>
</protein>
<evidence type="ECO:0000313" key="2">
    <source>
        <dbReference type="Proteomes" id="UP000672657"/>
    </source>
</evidence>
<evidence type="ECO:0000313" key="1">
    <source>
        <dbReference type="EMBL" id="CAG2160610.1"/>
    </source>
</evidence>
<comment type="caution">
    <text evidence="1">The sequence shown here is derived from an EMBL/GenBank/DDBJ whole genome shotgun (WGS) entry which is preliminary data.</text>
</comment>
<sequence length="55" mass="6587">MKFSILLPDFRHTEVAAHDADRLRAMRELARPGHNLRRIVVRLRVMLRGWRAQPR</sequence>
<evidence type="ECO:0008006" key="3">
    <source>
        <dbReference type="Google" id="ProtNLM"/>
    </source>
</evidence>
<dbReference type="Proteomes" id="UP000672657">
    <property type="component" value="Unassembled WGS sequence"/>
</dbReference>